<feature type="domain" description="RRM" evidence="3">
    <location>
        <begin position="28"/>
        <end position="107"/>
    </location>
</feature>
<dbReference type="InterPro" id="IPR000504">
    <property type="entry name" value="RRM_dom"/>
</dbReference>
<name>A0A1I7XWW3_9BILA</name>
<evidence type="ECO:0000259" key="3">
    <source>
        <dbReference type="PROSITE" id="PS50102"/>
    </source>
</evidence>
<reference evidence="5" key="1">
    <citation type="submission" date="2016-11" db="UniProtKB">
        <authorList>
            <consortium name="WormBaseParasite"/>
        </authorList>
    </citation>
    <scope>IDENTIFICATION</scope>
</reference>
<protein>
    <submittedName>
        <fullName evidence="5">RRM domain-containing protein</fullName>
    </submittedName>
</protein>
<dbReference type="GO" id="GO:0003723">
    <property type="term" value="F:RNA binding"/>
    <property type="evidence" value="ECO:0007669"/>
    <property type="project" value="UniProtKB-UniRule"/>
</dbReference>
<sequence>MDELPPNNTTMDEIPVSDTSVDEVPPNNTIYISNLNYKIKKDELKDALYTTFSKFGSIVDILCFTSAEMHGQADVTFKEIDSAVMAVRSMQGFPFYDKPMRIEFVRRNSDIITKAKWVYTEPDPTTRRQYRDVIDELRNVMTTDERERRNKLIGEVGGGDGK</sequence>
<proteinExistence type="predicted"/>
<dbReference type="WBParaSite" id="L893_g10144.t1">
    <property type="protein sequence ID" value="L893_g10144.t1"/>
    <property type="gene ID" value="L893_g10144"/>
</dbReference>
<organism evidence="4 5">
    <name type="scientific">Steinernema glaseri</name>
    <dbReference type="NCBI Taxonomy" id="37863"/>
    <lineage>
        <taxon>Eukaryota</taxon>
        <taxon>Metazoa</taxon>
        <taxon>Ecdysozoa</taxon>
        <taxon>Nematoda</taxon>
        <taxon>Chromadorea</taxon>
        <taxon>Rhabditida</taxon>
        <taxon>Tylenchina</taxon>
        <taxon>Panagrolaimomorpha</taxon>
        <taxon>Strongyloidoidea</taxon>
        <taxon>Steinernematidae</taxon>
        <taxon>Steinernema</taxon>
    </lineage>
</organism>
<keyword evidence="1" id="KW-0694">RNA-binding</keyword>
<keyword evidence="4" id="KW-1185">Reference proteome</keyword>
<accession>A0A1I7XWW3</accession>
<dbReference type="InterPro" id="IPR012677">
    <property type="entry name" value="Nucleotide-bd_a/b_plait_sf"/>
</dbReference>
<dbReference type="Gene3D" id="3.30.70.330">
    <property type="match status" value="1"/>
</dbReference>
<dbReference type="PROSITE" id="PS50102">
    <property type="entry name" value="RRM"/>
    <property type="match status" value="1"/>
</dbReference>
<dbReference type="InterPro" id="IPR035979">
    <property type="entry name" value="RBD_domain_sf"/>
</dbReference>
<feature type="region of interest" description="Disordered" evidence="2">
    <location>
        <begin position="1"/>
        <end position="22"/>
    </location>
</feature>
<evidence type="ECO:0000313" key="4">
    <source>
        <dbReference type="Proteomes" id="UP000095287"/>
    </source>
</evidence>
<dbReference type="SMART" id="SM00360">
    <property type="entry name" value="RRM"/>
    <property type="match status" value="1"/>
</dbReference>
<dbReference type="Proteomes" id="UP000095287">
    <property type="component" value="Unplaced"/>
</dbReference>
<evidence type="ECO:0000313" key="5">
    <source>
        <dbReference type="WBParaSite" id="L893_g10144.t1"/>
    </source>
</evidence>
<feature type="compositionally biased region" description="Polar residues" evidence="2">
    <location>
        <begin position="1"/>
        <end position="11"/>
    </location>
</feature>
<dbReference type="AlphaFoldDB" id="A0A1I7XWW3"/>
<dbReference type="Pfam" id="PF00076">
    <property type="entry name" value="RRM_1"/>
    <property type="match status" value="1"/>
</dbReference>
<dbReference type="FunFam" id="3.30.70.330:FF:000039">
    <property type="entry name" value="U1 small nuclear ribonucleoprotein A"/>
    <property type="match status" value="1"/>
</dbReference>
<evidence type="ECO:0000256" key="2">
    <source>
        <dbReference type="SAM" id="MobiDB-lite"/>
    </source>
</evidence>
<dbReference type="SUPFAM" id="SSF54928">
    <property type="entry name" value="RNA-binding domain, RBD"/>
    <property type="match status" value="1"/>
</dbReference>
<evidence type="ECO:0000256" key="1">
    <source>
        <dbReference type="PROSITE-ProRule" id="PRU00176"/>
    </source>
</evidence>